<feature type="transmembrane region" description="Helical" evidence="1">
    <location>
        <begin position="334"/>
        <end position="361"/>
    </location>
</feature>
<protein>
    <recommendedName>
        <fullName evidence="3">Nose resistant-to-fluoxetine protein N-terminal domain-containing protein</fullName>
    </recommendedName>
</protein>
<feature type="domain" description="Nose resistant-to-fluoxetine protein N-terminal" evidence="3">
    <location>
        <begin position="61"/>
        <end position="202"/>
    </location>
</feature>
<dbReference type="PANTHER" id="PTHR11161:SF0">
    <property type="entry name" value="O-ACYLTRANSFERASE LIKE PROTEIN"/>
    <property type="match status" value="1"/>
</dbReference>
<sequence>MQYSWIRYGAILSCVVVMVVAQEQNARTQQNTLESIRNIIDQMVQPHVKKILRFVLEADVSADCQVYLAKFGAAVRRFEPWATRLIDASGKFPSGLHQGTLIDIGAYDECLETVLHHEETGEETLRGQYCNIYIKTYSDYIRGLLNITALSHPRTPKFISFQNSNDVPGILIGVCVSTDCSREDLQKLGDRLAPVIFGKVNVANCVDGLPRSLDNRQIFALCILCIVVMLVFLGTAFDFYPSCVCSILLPTKSEGKQSERTSLMKRIVLCFSAKANTSLLLEVNNNPNSDAYAYRFFHGIRFISIYGVVVGHSFSVFNLNSTSRLVNALHYGESYWFCFIMSAYLCVDTFLFLAGFLLTFNILREPMDNPVLVAVIPLIRRFIRGTLPALFVMVILFLIPVVFDGPRVMEWYEDYKSQFDNDWLAVLLQIRNYNSGQYANGAPCMGPLWYLSVDFQLFFVVVITLVLTKRKAKTVHWMMTCYSVTCALFIAIYIYDTVYTPFVVPMAEQWETIKLTIFYFYIYTPVHAVMFFMGTSTVYIIRDYKEKKISFWMSFCCWAVTSTCVLIAVFGTHPWNSGNYPGEAIKVLFAVFQRPFWGIFLMWLTFCCATGRATTITRFLSLPVFVPLSRLSFGVFLLHVPIIFLEFITARERLFYRVFVMLNRSFSTTIWSLIVAYLLFLLVEAPLGRIEKLVLQACRAKVSAGNNKVADIEVRKKNTYAPSVAVHDGDGFANDGPKHLQEQLKVLQGSSIKL</sequence>
<dbReference type="KEGG" id="vde:111255401"/>
<dbReference type="OrthoDB" id="4794873at2759"/>
<dbReference type="GO" id="GO:0016747">
    <property type="term" value="F:acyltransferase activity, transferring groups other than amino-acyl groups"/>
    <property type="evidence" value="ECO:0007669"/>
    <property type="project" value="InterPro"/>
</dbReference>
<dbReference type="RefSeq" id="XP_022673071.1">
    <property type="nucleotide sequence ID" value="XM_022817336.1"/>
</dbReference>
<keyword evidence="1" id="KW-0812">Transmembrane</keyword>
<evidence type="ECO:0000313" key="5">
    <source>
        <dbReference type="Proteomes" id="UP000594260"/>
    </source>
</evidence>
<feature type="chain" id="PRO_5029811182" description="Nose resistant-to-fluoxetine protein N-terminal domain-containing protein" evidence="2">
    <location>
        <begin position="22"/>
        <end position="754"/>
    </location>
</feature>
<feature type="transmembrane region" description="Helical" evidence="1">
    <location>
        <begin position="382"/>
        <end position="403"/>
    </location>
</feature>
<feature type="transmembrane region" description="Helical" evidence="1">
    <location>
        <begin position="665"/>
        <end position="683"/>
    </location>
</feature>
<keyword evidence="5" id="KW-1185">Reference proteome</keyword>
<dbReference type="InterPro" id="IPR052728">
    <property type="entry name" value="O2_lipid_transport_reg"/>
</dbReference>
<name>A0A7M7KZ65_VARDE</name>
<proteinExistence type="predicted"/>
<feature type="transmembrane region" description="Helical" evidence="1">
    <location>
        <begin position="515"/>
        <end position="540"/>
    </location>
</feature>
<feature type="signal peptide" evidence="2">
    <location>
        <begin position="1"/>
        <end position="21"/>
    </location>
</feature>
<feature type="transmembrane region" description="Helical" evidence="1">
    <location>
        <begin position="625"/>
        <end position="645"/>
    </location>
</feature>
<dbReference type="Pfam" id="PF01757">
    <property type="entry name" value="Acyl_transf_3"/>
    <property type="match status" value="1"/>
</dbReference>
<evidence type="ECO:0000313" key="4">
    <source>
        <dbReference type="EnsemblMetazoa" id="XP_022673071"/>
    </source>
</evidence>
<organism evidence="4 5">
    <name type="scientific">Varroa destructor</name>
    <name type="common">Honeybee mite</name>
    <dbReference type="NCBI Taxonomy" id="109461"/>
    <lineage>
        <taxon>Eukaryota</taxon>
        <taxon>Metazoa</taxon>
        <taxon>Ecdysozoa</taxon>
        <taxon>Arthropoda</taxon>
        <taxon>Chelicerata</taxon>
        <taxon>Arachnida</taxon>
        <taxon>Acari</taxon>
        <taxon>Parasitiformes</taxon>
        <taxon>Mesostigmata</taxon>
        <taxon>Gamasina</taxon>
        <taxon>Dermanyssoidea</taxon>
        <taxon>Varroidae</taxon>
        <taxon>Varroa</taxon>
    </lineage>
</organism>
<dbReference type="Pfam" id="PF20146">
    <property type="entry name" value="NRF"/>
    <property type="match status" value="1"/>
</dbReference>
<keyword evidence="1" id="KW-0472">Membrane</keyword>
<dbReference type="InterPro" id="IPR006621">
    <property type="entry name" value="Nose-resist-to-fluoxetine_N"/>
</dbReference>
<dbReference type="SMART" id="SM00703">
    <property type="entry name" value="NRF"/>
    <property type="match status" value="1"/>
</dbReference>
<dbReference type="InterPro" id="IPR002656">
    <property type="entry name" value="Acyl_transf_3_dom"/>
</dbReference>
<feature type="transmembrane region" description="Helical" evidence="1">
    <location>
        <begin position="552"/>
        <end position="575"/>
    </location>
</feature>
<reference evidence="4" key="1">
    <citation type="submission" date="2021-01" db="UniProtKB">
        <authorList>
            <consortium name="EnsemblMetazoa"/>
        </authorList>
    </citation>
    <scope>IDENTIFICATION</scope>
</reference>
<evidence type="ECO:0000256" key="1">
    <source>
        <dbReference type="SAM" id="Phobius"/>
    </source>
</evidence>
<feature type="transmembrane region" description="Helical" evidence="1">
    <location>
        <begin position="218"/>
        <end position="240"/>
    </location>
</feature>
<feature type="transmembrane region" description="Helical" evidence="1">
    <location>
        <begin position="595"/>
        <end position="613"/>
    </location>
</feature>
<dbReference type="GeneID" id="111255401"/>
<dbReference type="PANTHER" id="PTHR11161">
    <property type="entry name" value="O-ACYLTRANSFERASE"/>
    <property type="match status" value="1"/>
</dbReference>
<accession>A0A7M7KZ65</accession>
<dbReference type="EnsemblMetazoa" id="XM_022817336">
    <property type="protein sequence ID" value="XP_022673071"/>
    <property type="gene ID" value="LOC111255401"/>
</dbReference>
<feature type="transmembrane region" description="Helical" evidence="1">
    <location>
        <begin position="448"/>
        <end position="468"/>
    </location>
</feature>
<feature type="transmembrane region" description="Helical" evidence="1">
    <location>
        <begin position="475"/>
        <end position="495"/>
    </location>
</feature>
<dbReference type="Proteomes" id="UP000594260">
    <property type="component" value="Unplaced"/>
</dbReference>
<evidence type="ECO:0000259" key="3">
    <source>
        <dbReference type="SMART" id="SM00703"/>
    </source>
</evidence>
<dbReference type="OMA" id="SISMWEV"/>
<evidence type="ECO:0000256" key="2">
    <source>
        <dbReference type="SAM" id="SignalP"/>
    </source>
</evidence>
<dbReference type="AlphaFoldDB" id="A0A7M7KZ65"/>
<keyword evidence="2" id="KW-0732">Signal</keyword>
<keyword evidence="1" id="KW-1133">Transmembrane helix</keyword>
<dbReference type="InParanoid" id="A0A7M7KZ65"/>